<dbReference type="EMBL" id="SNRW01013150">
    <property type="protein sequence ID" value="KAA6372945.1"/>
    <property type="molecule type" value="Genomic_DNA"/>
</dbReference>
<accession>A0A5J4UTA3</accession>
<name>A0A5J4UTA3_9EUKA</name>
<organism evidence="1 2">
    <name type="scientific">Streblomastix strix</name>
    <dbReference type="NCBI Taxonomy" id="222440"/>
    <lineage>
        <taxon>Eukaryota</taxon>
        <taxon>Metamonada</taxon>
        <taxon>Preaxostyla</taxon>
        <taxon>Oxymonadida</taxon>
        <taxon>Streblomastigidae</taxon>
        <taxon>Streblomastix</taxon>
    </lineage>
</organism>
<sequence>FNNKRASSSELEYEALQVPAIDLTLPLAQTILELSYVQTMIPTECIVPLNVF</sequence>
<dbReference type="AlphaFoldDB" id="A0A5J4UTA3"/>
<comment type="caution">
    <text evidence="1">The sequence shown here is derived from an EMBL/GenBank/DDBJ whole genome shotgun (WGS) entry which is preliminary data.</text>
</comment>
<gene>
    <name evidence="1" type="ORF">EZS28_031527</name>
</gene>
<evidence type="ECO:0000313" key="2">
    <source>
        <dbReference type="Proteomes" id="UP000324800"/>
    </source>
</evidence>
<proteinExistence type="predicted"/>
<protein>
    <submittedName>
        <fullName evidence="1">Uncharacterized protein</fullName>
    </submittedName>
</protein>
<evidence type="ECO:0000313" key="1">
    <source>
        <dbReference type="EMBL" id="KAA6372945.1"/>
    </source>
</evidence>
<reference evidence="1 2" key="1">
    <citation type="submission" date="2019-03" db="EMBL/GenBank/DDBJ databases">
        <title>Single cell metagenomics reveals metabolic interactions within the superorganism composed of flagellate Streblomastix strix and complex community of Bacteroidetes bacteria on its surface.</title>
        <authorList>
            <person name="Treitli S.C."/>
            <person name="Kolisko M."/>
            <person name="Husnik F."/>
            <person name="Keeling P."/>
            <person name="Hampl V."/>
        </authorList>
    </citation>
    <scope>NUCLEOTIDE SEQUENCE [LARGE SCALE GENOMIC DNA]</scope>
    <source>
        <strain evidence="1">ST1C</strain>
    </source>
</reference>
<dbReference type="Proteomes" id="UP000324800">
    <property type="component" value="Unassembled WGS sequence"/>
</dbReference>
<feature type="non-terminal residue" evidence="1">
    <location>
        <position position="1"/>
    </location>
</feature>